<dbReference type="GO" id="GO:0050077">
    <property type="term" value="F:maleylpyruvate isomerase activity"/>
    <property type="evidence" value="ECO:0007669"/>
    <property type="project" value="UniProtKB-EC"/>
</dbReference>
<feature type="domain" description="GST N-terminal" evidence="2">
    <location>
        <begin position="1"/>
        <end position="80"/>
    </location>
</feature>
<comment type="caution">
    <text evidence="4">The sequence shown here is derived from an EMBL/GenBank/DDBJ whole genome shotgun (WGS) entry which is preliminary data.</text>
</comment>
<dbReference type="InterPro" id="IPR034333">
    <property type="entry name" value="GST_Zeta_N"/>
</dbReference>
<evidence type="ECO:0000313" key="4">
    <source>
        <dbReference type="EMBL" id="MBB5715068.1"/>
    </source>
</evidence>
<dbReference type="SFLD" id="SFLDS00019">
    <property type="entry name" value="Glutathione_Transferase_(cytos"/>
    <property type="match status" value="1"/>
</dbReference>
<dbReference type="CDD" id="cd03042">
    <property type="entry name" value="GST_N_Zeta"/>
    <property type="match status" value="1"/>
</dbReference>
<evidence type="ECO:0000259" key="2">
    <source>
        <dbReference type="PROSITE" id="PS50404"/>
    </source>
</evidence>
<organism evidence="4 5">
    <name type="scientific">Sphingomonas aerophila</name>
    <dbReference type="NCBI Taxonomy" id="1344948"/>
    <lineage>
        <taxon>Bacteria</taxon>
        <taxon>Pseudomonadati</taxon>
        <taxon>Pseudomonadota</taxon>
        <taxon>Alphaproteobacteria</taxon>
        <taxon>Sphingomonadales</taxon>
        <taxon>Sphingomonadaceae</taxon>
        <taxon>Sphingomonas</taxon>
    </lineage>
</organism>
<dbReference type="Proteomes" id="UP000546200">
    <property type="component" value="Unassembled WGS sequence"/>
</dbReference>
<dbReference type="Gene3D" id="3.40.30.10">
    <property type="entry name" value="Glutaredoxin"/>
    <property type="match status" value="1"/>
</dbReference>
<dbReference type="PROSITE" id="PS50404">
    <property type="entry name" value="GST_NTER"/>
    <property type="match status" value="1"/>
</dbReference>
<dbReference type="NCBIfam" id="TIGR01262">
    <property type="entry name" value="maiA"/>
    <property type="match status" value="1"/>
</dbReference>
<keyword evidence="4" id="KW-0670">Pyruvate</keyword>
<accession>A0A7W9BD95</accession>
<dbReference type="SFLD" id="SFLDG00358">
    <property type="entry name" value="Main_(cytGST)"/>
    <property type="match status" value="1"/>
</dbReference>
<dbReference type="InterPro" id="IPR005955">
    <property type="entry name" value="GST_Zeta"/>
</dbReference>
<comment type="similarity">
    <text evidence="1">Belongs to the GST superfamily. Zeta family.</text>
</comment>
<dbReference type="FunFam" id="1.20.1050.10:FF:000017">
    <property type="entry name" value="Maleylacetoacetate isomerase"/>
    <property type="match status" value="1"/>
</dbReference>
<dbReference type="CDD" id="cd03191">
    <property type="entry name" value="GST_C_Zeta"/>
    <property type="match status" value="1"/>
</dbReference>
<evidence type="ECO:0000259" key="3">
    <source>
        <dbReference type="PROSITE" id="PS50405"/>
    </source>
</evidence>
<dbReference type="EMBL" id="JACIJK010000005">
    <property type="protein sequence ID" value="MBB5715068.1"/>
    <property type="molecule type" value="Genomic_DNA"/>
</dbReference>
<proteinExistence type="inferred from homology"/>
<dbReference type="InterPro" id="IPR040079">
    <property type="entry name" value="Glutathione_S-Trfase"/>
</dbReference>
<dbReference type="GO" id="GO:0005737">
    <property type="term" value="C:cytoplasm"/>
    <property type="evidence" value="ECO:0007669"/>
    <property type="project" value="InterPro"/>
</dbReference>
<dbReference type="SUPFAM" id="SSF47616">
    <property type="entry name" value="GST C-terminal domain-like"/>
    <property type="match status" value="1"/>
</dbReference>
<dbReference type="GO" id="GO:0016034">
    <property type="term" value="F:maleylacetoacetate isomerase activity"/>
    <property type="evidence" value="ECO:0007669"/>
    <property type="project" value="TreeGrafter"/>
</dbReference>
<dbReference type="InterPro" id="IPR036282">
    <property type="entry name" value="Glutathione-S-Trfase_C_sf"/>
</dbReference>
<dbReference type="PANTHER" id="PTHR42673">
    <property type="entry name" value="MALEYLACETOACETATE ISOMERASE"/>
    <property type="match status" value="1"/>
</dbReference>
<dbReference type="Gene3D" id="1.20.1050.10">
    <property type="match status" value="1"/>
</dbReference>
<dbReference type="RefSeq" id="WP_184057027.1">
    <property type="nucleotide sequence ID" value="NZ_JACIJK010000005.1"/>
</dbReference>
<keyword evidence="5" id="KW-1185">Reference proteome</keyword>
<dbReference type="InterPro" id="IPR004045">
    <property type="entry name" value="Glutathione_S-Trfase_N"/>
</dbReference>
<dbReference type="GO" id="GO:0006749">
    <property type="term" value="P:glutathione metabolic process"/>
    <property type="evidence" value="ECO:0007669"/>
    <property type="project" value="TreeGrafter"/>
</dbReference>
<dbReference type="PROSITE" id="PS50405">
    <property type="entry name" value="GST_CTER"/>
    <property type="match status" value="1"/>
</dbReference>
<dbReference type="EC" id="5.2.1.4" evidence="4"/>
<gene>
    <name evidence="4" type="ORF">FHS94_001909</name>
</gene>
<feature type="domain" description="GST C-terminal" evidence="3">
    <location>
        <begin position="85"/>
        <end position="211"/>
    </location>
</feature>
<keyword evidence="4" id="KW-0413">Isomerase</keyword>
<dbReference type="Pfam" id="PF13417">
    <property type="entry name" value="GST_N_3"/>
    <property type="match status" value="1"/>
</dbReference>
<dbReference type="GO" id="GO:0006559">
    <property type="term" value="P:L-phenylalanine catabolic process"/>
    <property type="evidence" value="ECO:0007669"/>
    <property type="project" value="TreeGrafter"/>
</dbReference>
<dbReference type="PANTHER" id="PTHR42673:SF21">
    <property type="entry name" value="GLUTATHIONE S-TRANSFERASE YFCF"/>
    <property type="match status" value="1"/>
</dbReference>
<name>A0A7W9BD95_9SPHN</name>
<sequence>MILHGYWRSSAAYRVRIALNLKGLEFSQANHDLRTGAQRAESFQALNPQGLVPALELDGEAFTQSSAIIELLDELHPEPPLLPREPQARARARAMAALIACDIHPLNNLRVLSVLRQEFGAGEDQVSHWIARWITEGFAALEPLIARHAGAFAFGDQPGIVDCHLVPQVYSAERFKVDLSPYPRLHAVADHASAHPAFAAAHPSGQPDADPA</sequence>
<dbReference type="InterPro" id="IPR034330">
    <property type="entry name" value="GST_Zeta_C"/>
</dbReference>
<dbReference type="GO" id="GO:0004364">
    <property type="term" value="F:glutathione transferase activity"/>
    <property type="evidence" value="ECO:0007669"/>
    <property type="project" value="TreeGrafter"/>
</dbReference>
<evidence type="ECO:0000256" key="1">
    <source>
        <dbReference type="ARBA" id="ARBA00010007"/>
    </source>
</evidence>
<reference evidence="4 5" key="1">
    <citation type="submission" date="2020-08" db="EMBL/GenBank/DDBJ databases">
        <title>Genomic Encyclopedia of Type Strains, Phase IV (KMG-IV): sequencing the most valuable type-strain genomes for metagenomic binning, comparative biology and taxonomic classification.</title>
        <authorList>
            <person name="Goeker M."/>
        </authorList>
    </citation>
    <scope>NUCLEOTIDE SEQUENCE [LARGE SCALE GENOMIC DNA]</scope>
    <source>
        <strain evidence="4 5">DSM 100044</strain>
    </source>
</reference>
<evidence type="ECO:0000313" key="5">
    <source>
        <dbReference type="Proteomes" id="UP000546200"/>
    </source>
</evidence>
<dbReference type="InterPro" id="IPR010987">
    <property type="entry name" value="Glutathione-S-Trfase_C-like"/>
</dbReference>
<protein>
    <submittedName>
        <fullName evidence="4">Maleylpyruvate isomerase</fullName>
        <ecNumber evidence="4">5.2.1.4</ecNumber>
    </submittedName>
</protein>
<dbReference type="SUPFAM" id="SSF52833">
    <property type="entry name" value="Thioredoxin-like"/>
    <property type="match status" value="1"/>
</dbReference>
<dbReference type="InterPro" id="IPR036249">
    <property type="entry name" value="Thioredoxin-like_sf"/>
</dbReference>
<dbReference type="AlphaFoldDB" id="A0A7W9BD95"/>